<dbReference type="Proteomes" id="UP000448292">
    <property type="component" value="Unassembled WGS sequence"/>
</dbReference>
<dbReference type="SUPFAM" id="SSF161098">
    <property type="entry name" value="MetI-like"/>
    <property type="match status" value="1"/>
</dbReference>
<dbReference type="GO" id="GO:0006865">
    <property type="term" value="P:amino acid transport"/>
    <property type="evidence" value="ECO:0007669"/>
    <property type="project" value="UniProtKB-KW"/>
</dbReference>
<dbReference type="RefSeq" id="WP_144302365.1">
    <property type="nucleotide sequence ID" value="NZ_QMIE01000004.1"/>
</dbReference>
<dbReference type="InterPro" id="IPR000515">
    <property type="entry name" value="MetI-like"/>
</dbReference>
<comment type="subcellular location">
    <subcellularLocation>
        <location evidence="2">Cell inner membrane</location>
        <topology evidence="2">Multi-pass membrane protein</topology>
    </subcellularLocation>
    <subcellularLocation>
        <location evidence="11">Cell membrane</location>
        <topology evidence="11">Multi-pass membrane protein</topology>
    </subcellularLocation>
</comment>
<evidence type="ECO:0000256" key="6">
    <source>
        <dbReference type="ARBA" id="ARBA00022475"/>
    </source>
</evidence>
<evidence type="ECO:0000256" key="10">
    <source>
        <dbReference type="ARBA" id="ARBA00023136"/>
    </source>
</evidence>
<dbReference type="Gene3D" id="1.10.3720.10">
    <property type="entry name" value="MetI-like"/>
    <property type="match status" value="1"/>
</dbReference>
<dbReference type="PANTHER" id="PTHR30614:SF0">
    <property type="entry name" value="L-CYSTINE TRANSPORT SYSTEM PERMEASE PROTEIN TCYL"/>
    <property type="match status" value="1"/>
</dbReference>
<dbReference type="AlphaFoldDB" id="A0A7M3MGB7"/>
<dbReference type="InterPro" id="IPR010065">
    <property type="entry name" value="AA_ABC_transptr_permease_3TM"/>
</dbReference>
<evidence type="ECO:0000313" key="13">
    <source>
        <dbReference type="EMBL" id="TVM18363.1"/>
    </source>
</evidence>
<dbReference type="Pfam" id="PF00528">
    <property type="entry name" value="BPD_transp_1"/>
    <property type="match status" value="1"/>
</dbReference>
<protein>
    <recommendedName>
        <fullName evidence="4">Putative glutamine transport system permease protein GlnP</fullName>
    </recommendedName>
</protein>
<evidence type="ECO:0000256" key="11">
    <source>
        <dbReference type="RuleBase" id="RU363032"/>
    </source>
</evidence>
<keyword evidence="10 11" id="KW-0472">Membrane</keyword>
<dbReference type="GO" id="GO:0022857">
    <property type="term" value="F:transmembrane transporter activity"/>
    <property type="evidence" value="ECO:0007669"/>
    <property type="project" value="InterPro"/>
</dbReference>
<dbReference type="InterPro" id="IPR035906">
    <property type="entry name" value="MetI-like_sf"/>
</dbReference>
<evidence type="ECO:0000256" key="8">
    <source>
        <dbReference type="ARBA" id="ARBA00022970"/>
    </source>
</evidence>
<dbReference type="FunFam" id="1.10.3720.10:FF:000033">
    <property type="entry name" value="Polar amino acid ABC transporter permease"/>
    <property type="match status" value="1"/>
</dbReference>
<feature type="transmembrane region" description="Helical" evidence="11">
    <location>
        <begin position="57"/>
        <end position="77"/>
    </location>
</feature>
<dbReference type="EMBL" id="QMIE01000004">
    <property type="protein sequence ID" value="TVM18363.1"/>
    <property type="molecule type" value="Genomic_DNA"/>
</dbReference>
<comment type="function">
    <text evidence="1">Part of the binding-protein-dependent transport system for glutamine; probably responsible for the translocation of the substrate across the membrane.</text>
</comment>
<dbReference type="NCBIfam" id="TIGR01726">
    <property type="entry name" value="HEQRo_perm_3TM"/>
    <property type="match status" value="1"/>
</dbReference>
<keyword evidence="9 11" id="KW-1133">Transmembrane helix</keyword>
<dbReference type="PROSITE" id="PS50928">
    <property type="entry name" value="ABC_TM1"/>
    <property type="match status" value="1"/>
</dbReference>
<feature type="transmembrane region" description="Helical" evidence="11">
    <location>
        <begin position="187"/>
        <end position="205"/>
    </location>
</feature>
<evidence type="ECO:0000256" key="4">
    <source>
        <dbReference type="ARBA" id="ARBA00016506"/>
    </source>
</evidence>
<dbReference type="CDD" id="cd06261">
    <property type="entry name" value="TM_PBP2"/>
    <property type="match status" value="1"/>
</dbReference>
<proteinExistence type="inferred from homology"/>
<dbReference type="InterPro" id="IPR043429">
    <property type="entry name" value="ArtM/GltK/GlnP/TcyL/YhdX-like"/>
</dbReference>
<dbReference type="GO" id="GO:0043190">
    <property type="term" value="C:ATP-binding cassette (ABC) transporter complex"/>
    <property type="evidence" value="ECO:0007669"/>
    <property type="project" value="InterPro"/>
</dbReference>
<evidence type="ECO:0000256" key="2">
    <source>
        <dbReference type="ARBA" id="ARBA00004429"/>
    </source>
</evidence>
<sequence length="217" mass="23981">MDFQFDILRHASGDLLLGAWITIKISVLSFLFALSIGFVVGAARARSRFWSRITTPYVEIFRGTPLLIQLFFLYYGLPTIGIKLDSLTAAYVGLGLNGGAYIAEVIRGALLGVENGQEEAALSTGLRPVQALIYVLFPQALRTAVPPLVNSFSSLLKESSLVSVLAITELTRMGQLVYTRTFRPFEIYLAIGAMYFLMTYCVSWLSKFLERRLSCGG</sequence>
<comment type="similarity">
    <text evidence="3">Belongs to the binding-protein-dependent transport system permease family. HisMQ subfamily.</text>
</comment>
<keyword evidence="14" id="KW-1185">Reference proteome</keyword>
<reference evidence="13 14" key="1">
    <citation type="submission" date="2018-06" db="EMBL/GenBank/DDBJ databases">
        <title>Complete genome of Desulfovibrio indonesiensis P37SLT.</title>
        <authorList>
            <person name="Crispim J.S."/>
            <person name="Vidigal P.M.P."/>
            <person name="Silva L.C.F."/>
            <person name="Laguardia C.N."/>
            <person name="Araujo L.C."/>
            <person name="Dias R.S."/>
            <person name="Sousa M.P."/>
            <person name="Paula S.O."/>
            <person name="Silva C."/>
        </authorList>
    </citation>
    <scope>NUCLEOTIDE SEQUENCE [LARGE SCALE GENOMIC DNA]</scope>
    <source>
        <strain evidence="13 14">P37SLT</strain>
    </source>
</reference>
<evidence type="ECO:0000256" key="9">
    <source>
        <dbReference type="ARBA" id="ARBA00022989"/>
    </source>
</evidence>
<keyword evidence="8" id="KW-0029">Amino-acid transport</keyword>
<name>A0A7M3MGB7_9BACT</name>
<evidence type="ECO:0000256" key="3">
    <source>
        <dbReference type="ARBA" id="ARBA00010072"/>
    </source>
</evidence>
<evidence type="ECO:0000313" key="14">
    <source>
        <dbReference type="Proteomes" id="UP000448292"/>
    </source>
</evidence>
<feature type="domain" description="ABC transmembrane type-1" evidence="12">
    <location>
        <begin position="19"/>
        <end position="206"/>
    </location>
</feature>
<comment type="caution">
    <text evidence="13">The sequence shown here is derived from an EMBL/GenBank/DDBJ whole genome shotgun (WGS) entry which is preliminary data.</text>
</comment>
<organism evidence="13 14">
    <name type="scientific">Oceanidesulfovibrio indonesiensis</name>
    <dbReference type="NCBI Taxonomy" id="54767"/>
    <lineage>
        <taxon>Bacteria</taxon>
        <taxon>Pseudomonadati</taxon>
        <taxon>Thermodesulfobacteriota</taxon>
        <taxon>Desulfovibrionia</taxon>
        <taxon>Desulfovibrionales</taxon>
        <taxon>Desulfovibrionaceae</taxon>
        <taxon>Oceanidesulfovibrio</taxon>
    </lineage>
</organism>
<evidence type="ECO:0000256" key="5">
    <source>
        <dbReference type="ARBA" id="ARBA00022448"/>
    </source>
</evidence>
<evidence type="ECO:0000259" key="12">
    <source>
        <dbReference type="PROSITE" id="PS50928"/>
    </source>
</evidence>
<keyword evidence="6" id="KW-1003">Cell membrane</keyword>
<dbReference type="PANTHER" id="PTHR30614">
    <property type="entry name" value="MEMBRANE COMPONENT OF AMINO ACID ABC TRANSPORTER"/>
    <property type="match status" value="1"/>
</dbReference>
<feature type="transmembrane region" description="Helical" evidence="11">
    <location>
        <begin position="20"/>
        <end position="45"/>
    </location>
</feature>
<gene>
    <name evidence="13" type="ORF">DPQ33_06315</name>
</gene>
<evidence type="ECO:0000256" key="7">
    <source>
        <dbReference type="ARBA" id="ARBA00022692"/>
    </source>
</evidence>
<evidence type="ECO:0000256" key="1">
    <source>
        <dbReference type="ARBA" id="ARBA00003159"/>
    </source>
</evidence>
<dbReference type="OrthoDB" id="3181282at2"/>
<keyword evidence="7 11" id="KW-0812">Transmembrane</keyword>
<keyword evidence="5 11" id="KW-0813">Transport</keyword>
<accession>A0A7M3MGB7</accession>